<accession>A0A9X0CIX7</accession>
<dbReference type="EMBL" id="MU827321">
    <property type="protein sequence ID" value="KAJ7357466.1"/>
    <property type="molecule type" value="Genomic_DNA"/>
</dbReference>
<dbReference type="GO" id="GO:0030246">
    <property type="term" value="F:carbohydrate binding"/>
    <property type="evidence" value="ECO:0007669"/>
    <property type="project" value="InterPro"/>
</dbReference>
<dbReference type="SUPFAM" id="SSF57196">
    <property type="entry name" value="EGF/Laminin"/>
    <property type="match status" value="1"/>
</dbReference>
<keyword evidence="5" id="KW-1185">Reference proteome</keyword>
<evidence type="ECO:0000256" key="1">
    <source>
        <dbReference type="PROSITE-ProRule" id="PRU00076"/>
    </source>
</evidence>
<dbReference type="AlphaFoldDB" id="A0A9X0CIX7"/>
<dbReference type="Pfam" id="PF02140">
    <property type="entry name" value="SUEL_Lectin"/>
    <property type="match status" value="1"/>
</dbReference>
<dbReference type="PROSITE" id="PS00022">
    <property type="entry name" value="EGF_1"/>
    <property type="match status" value="1"/>
</dbReference>
<dbReference type="PROSITE" id="PS50228">
    <property type="entry name" value="SUEL_LECTIN"/>
    <property type="match status" value="1"/>
</dbReference>
<name>A0A9X0CIX7_9CNID</name>
<dbReference type="Gene3D" id="2.60.120.740">
    <property type="match status" value="1"/>
</dbReference>
<evidence type="ECO:0000313" key="5">
    <source>
        <dbReference type="Proteomes" id="UP001163046"/>
    </source>
</evidence>
<feature type="disulfide bond" evidence="1">
    <location>
        <begin position="5"/>
        <end position="22"/>
    </location>
</feature>
<dbReference type="PROSITE" id="PS01186">
    <property type="entry name" value="EGF_2"/>
    <property type="match status" value="1"/>
</dbReference>
<feature type="disulfide bond" evidence="1">
    <location>
        <begin position="24"/>
        <end position="33"/>
    </location>
</feature>
<organism evidence="4 5">
    <name type="scientific">Desmophyllum pertusum</name>
    <dbReference type="NCBI Taxonomy" id="174260"/>
    <lineage>
        <taxon>Eukaryota</taxon>
        <taxon>Metazoa</taxon>
        <taxon>Cnidaria</taxon>
        <taxon>Anthozoa</taxon>
        <taxon>Hexacorallia</taxon>
        <taxon>Scleractinia</taxon>
        <taxon>Caryophylliina</taxon>
        <taxon>Caryophylliidae</taxon>
        <taxon>Desmophyllum</taxon>
    </lineage>
</organism>
<reference evidence="4" key="1">
    <citation type="submission" date="2023-01" db="EMBL/GenBank/DDBJ databases">
        <title>Genome assembly of the deep-sea coral Lophelia pertusa.</title>
        <authorList>
            <person name="Herrera S."/>
            <person name="Cordes E."/>
        </authorList>
    </citation>
    <scope>NUCLEOTIDE SEQUENCE</scope>
    <source>
        <strain evidence="4">USNM1676648</strain>
        <tissue evidence="4">Polyp</tissue>
    </source>
</reference>
<dbReference type="Proteomes" id="UP001163046">
    <property type="component" value="Unassembled WGS sequence"/>
</dbReference>
<protein>
    <submittedName>
        <fullName evidence="4">Uncharacterized protein</fullName>
    </submittedName>
</protein>
<feature type="domain" description="EGF-like" evidence="2">
    <location>
        <begin position="1"/>
        <end position="34"/>
    </location>
</feature>
<dbReference type="InterPro" id="IPR043159">
    <property type="entry name" value="Lectin_gal-bd_sf"/>
</dbReference>
<evidence type="ECO:0000259" key="2">
    <source>
        <dbReference type="PROSITE" id="PS50026"/>
    </source>
</evidence>
<keyword evidence="1" id="KW-0245">EGF-like domain</keyword>
<comment type="caution">
    <text evidence="4">The sequence shown here is derived from an EMBL/GenBank/DDBJ whole genome shotgun (WGS) entry which is preliminary data.</text>
</comment>
<dbReference type="InterPro" id="IPR000922">
    <property type="entry name" value="Lectin_gal-bd_dom"/>
</dbReference>
<evidence type="ECO:0000259" key="3">
    <source>
        <dbReference type="PROSITE" id="PS50228"/>
    </source>
</evidence>
<dbReference type="CDD" id="cd22827">
    <property type="entry name" value="Gal_Rha_Lectin_SUL-I-like"/>
    <property type="match status" value="1"/>
</dbReference>
<proteinExistence type="predicted"/>
<dbReference type="OrthoDB" id="1100386at2759"/>
<comment type="caution">
    <text evidence="1">Lacks conserved residue(s) required for the propagation of feature annotation.</text>
</comment>
<keyword evidence="1" id="KW-1015">Disulfide bond</keyword>
<evidence type="ECO:0000313" key="4">
    <source>
        <dbReference type="EMBL" id="KAJ7357466.1"/>
    </source>
</evidence>
<sequence length="129" mass="14190">MKHPCQNGATCSPIYNEDDYNCTCAPGYIGRHCGLGQIVICESETGQRLSCGDRGTINVLSANYGRLDTHTCSDEYQTTNCRAENSLARVKERCQGNAHCELTASSEFFGGDPCLNTLKYLLVTYRCES</sequence>
<dbReference type="Gene3D" id="2.10.25.10">
    <property type="entry name" value="Laminin"/>
    <property type="match status" value="1"/>
</dbReference>
<gene>
    <name evidence="4" type="ORF">OS493_024982</name>
</gene>
<dbReference type="PROSITE" id="PS50026">
    <property type="entry name" value="EGF_3"/>
    <property type="match status" value="1"/>
</dbReference>
<feature type="domain" description="SUEL-type lectin" evidence="3">
    <location>
        <begin position="49"/>
        <end position="128"/>
    </location>
</feature>
<dbReference type="PANTHER" id="PTHR46780">
    <property type="entry name" value="PROTEIN EVA-1"/>
    <property type="match status" value="1"/>
</dbReference>
<dbReference type="CDD" id="cd00054">
    <property type="entry name" value="EGF_CA"/>
    <property type="match status" value="1"/>
</dbReference>
<dbReference type="InterPro" id="IPR000742">
    <property type="entry name" value="EGF"/>
</dbReference>
<dbReference type="Pfam" id="PF00008">
    <property type="entry name" value="EGF"/>
    <property type="match status" value="1"/>
</dbReference>